<proteinExistence type="predicted"/>
<accession>A0A7K1FGT6</accession>
<reference evidence="2 3" key="1">
    <citation type="submission" date="2019-11" db="EMBL/GenBank/DDBJ databases">
        <authorList>
            <person name="Jiang L.-Q."/>
        </authorList>
    </citation>
    <scope>NUCLEOTIDE SEQUENCE [LARGE SCALE GENOMIC DNA]</scope>
    <source>
        <strain evidence="2 3">YIM 132087</strain>
    </source>
</reference>
<sequence length="261" mass="28257">MADWDGAAYAGINGLQQAMAAASLAAVRLTGDERVLDIGCGDGAVSARIAEQLTGGSVLGIDPSPRMLEVARERLPGDPRLSFEAGDVMNLPFRSEFDLAVSFNALHWVRDQAHALRQIAAALRPGGRAVLLMVCAGPRRGIEDVAMEVTEEPAWATAFAGFRSPFFHADPGDFGSDAVDAGFELVDLSVTDRSWEFGSREALADWCTVGFADWGARLPPGQLPVFVGEVVRRYEAFTRSPGLFAFYQLRAELRRPSSLRR</sequence>
<dbReference type="Gene3D" id="3.40.50.150">
    <property type="entry name" value="Vaccinia Virus protein VP39"/>
    <property type="match status" value="1"/>
</dbReference>
<dbReference type="RefSeq" id="WP_322097527.1">
    <property type="nucleotide sequence ID" value="NZ_WLYK01000001.1"/>
</dbReference>
<evidence type="ECO:0000313" key="3">
    <source>
        <dbReference type="Proteomes" id="UP000460221"/>
    </source>
</evidence>
<dbReference type="GO" id="GO:0008168">
    <property type="term" value="F:methyltransferase activity"/>
    <property type="evidence" value="ECO:0007669"/>
    <property type="project" value="UniProtKB-KW"/>
</dbReference>
<dbReference type="InterPro" id="IPR029063">
    <property type="entry name" value="SAM-dependent_MTases_sf"/>
</dbReference>
<dbReference type="GO" id="GO:0032259">
    <property type="term" value="P:methylation"/>
    <property type="evidence" value="ECO:0007669"/>
    <property type="project" value="UniProtKB-KW"/>
</dbReference>
<comment type="caution">
    <text evidence="2">The sequence shown here is derived from an EMBL/GenBank/DDBJ whole genome shotgun (WGS) entry which is preliminary data.</text>
</comment>
<dbReference type="CDD" id="cd02440">
    <property type="entry name" value="AdoMet_MTases"/>
    <property type="match status" value="1"/>
</dbReference>
<dbReference type="PANTHER" id="PTHR43464">
    <property type="entry name" value="METHYLTRANSFERASE"/>
    <property type="match status" value="1"/>
</dbReference>
<evidence type="ECO:0000259" key="1">
    <source>
        <dbReference type="Pfam" id="PF13649"/>
    </source>
</evidence>
<protein>
    <submittedName>
        <fullName evidence="2">Methyltransferase domain-containing protein</fullName>
    </submittedName>
</protein>
<dbReference type="Proteomes" id="UP000460221">
    <property type="component" value="Unassembled WGS sequence"/>
</dbReference>
<gene>
    <name evidence="2" type="ORF">GIS00_05130</name>
</gene>
<dbReference type="SUPFAM" id="SSF53335">
    <property type="entry name" value="S-adenosyl-L-methionine-dependent methyltransferases"/>
    <property type="match status" value="1"/>
</dbReference>
<keyword evidence="2" id="KW-0808">Transferase</keyword>
<dbReference type="EMBL" id="WLYK01000001">
    <property type="protein sequence ID" value="MTD13331.1"/>
    <property type="molecule type" value="Genomic_DNA"/>
</dbReference>
<organism evidence="2 3">
    <name type="scientific">Nakamurella alba</name>
    <dbReference type="NCBI Taxonomy" id="2665158"/>
    <lineage>
        <taxon>Bacteria</taxon>
        <taxon>Bacillati</taxon>
        <taxon>Actinomycetota</taxon>
        <taxon>Actinomycetes</taxon>
        <taxon>Nakamurellales</taxon>
        <taxon>Nakamurellaceae</taxon>
        <taxon>Nakamurella</taxon>
    </lineage>
</organism>
<name>A0A7K1FGT6_9ACTN</name>
<dbReference type="PANTHER" id="PTHR43464:SF82">
    <property type="entry name" value="METHYLTRANSFERASE DOMAIN-CONTAINING PROTEIN"/>
    <property type="match status" value="1"/>
</dbReference>
<dbReference type="Pfam" id="PF13649">
    <property type="entry name" value="Methyltransf_25"/>
    <property type="match status" value="1"/>
</dbReference>
<feature type="domain" description="Methyltransferase" evidence="1">
    <location>
        <begin position="35"/>
        <end position="127"/>
    </location>
</feature>
<dbReference type="AlphaFoldDB" id="A0A7K1FGT6"/>
<keyword evidence="2" id="KW-0489">Methyltransferase</keyword>
<evidence type="ECO:0000313" key="2">
    <source>
        <dbReference type="EMBL" id="MTD13331.1"/>
    </source>
</evidence>
<dbReference type="InterPro" id="IPR041698">
    <property type="entry name" value="Methyltransf_25"/>
</dbReference>
<keyword evidence="3" id="KW-1185">Reference proteome</keyword>